<organism evidence="6 7">
    <name type="scientific">Clostridium butyricum</name>
    <dbReference type="NCBI Taxonomy" id="1492"/>
    <lineage>
        <taxon>Bacteria</taxon>
        <taxon>Bacillati</taxon>
        <taxon>Bacillota</taxon>
        <taxon>Clostridia</taxon>
        <taxon>Eubacteriales</taxon>
        <taxon>Clostridiaceae</taxon>
        <taxon>Clostridium</taxon>
    </lineage>
</organism>
<keyword evidence="2 5" id="KW-0812">Transmembrane</keyword>
<dbReference type="RefSeq" id="WP_156212123.1">
    <property type="nucleotide sequence ID" value="NZ_JBAMGF010000216.1"/>
</dbReference>
<dbReference type="Proteomes" id="UP000474042">
    <property type="component" value="Unassembled WGS sequence"/>
</dbReference>
<feature type="transmembrane region" description="Helical" evidence="5">
    <location>
        <begin position="67"/>
        <end position="86"/>
    </location>
</feature>
<reference evidence="6 7" key="1">
    <citation type="submission" date="2020-01" db="EMBL/GenBank/DDBJ databases">
        <title>Genome sequence of a 1,3-propanediol producer, Clostridium butyricum S3.</title>
        <authorList>
            <person name="Zhou J."/>
        </authorList>
    </citation>
    <scope>NUCLEOTIDE SEQUENCE [LARGE SCALE GENOMIC DNA]</scope>
    <source>
        <strain evidence="6 7">S3</strain>
    </source>
</reference>
<sequence>MGCYIFFRYSIGAISVRKAYILSLFLFVVGILIMNNISDNSRYSLFLMMLYLGMNFLYSIKLKHYPIVDITILSLGFLIRVLFGAACAQLEVSKWLCLTVIAMSFYLGLGKRRNELKRQGNLTRSVLKYYNKEFLDKNMYMCLSLTIVFYSLWCVDPMTIYFHSNQNIIFTVPLVIVICMKYSLNIEGDSDGYPVSVILQDKILIILLIIYISVILSIIYLI</sequence>
<evidence type="ECO:0000256" key="3">
    <source>
        <dbReference type="ARBA" id="ARBA00022989"/>
    </source>
</evidence>
<keyword evidence="3 5" id="KW-1133">Transmembrane helix</keyword>
<evidence type="ECO:0000256" key="2">
    <source>
        <dbReference type="ARBA" id="ARBA00022692"/>
    </source>
</evidence>
<feature type="transmembrane region" description="Helical" evidence="5">
    <location>
        <begin position="43"/>
        <end position="60"/>
    </location>
</feature>
<dbReference type="Pfam" id="PF01040">
    <property type="entry name" value="UbiA"/>
    <property type="match status" value="1"/>
</dbReference>
<feature type="transmembrane region" description="Helical" evidence="5">
    <location>
        <begin position="140"/>
        <end position="162"/>
    </location>
</feature>
<dbReference type="GO" id="GO:0016765">
    <property type="term" value="F:transferase activity, transferring alkyl or aryl (other than methyl) groups"/>
    <property type="evidence" value="ECO:0007669"/>
    <property type="project" value="InterPro"/>
</dbReference>
<dbReference type="AlphaFoldDB" id="A0A6L9END9"/>
<dbReference type="GO" id="GO:0016020">
    <property type="term" value="C:membrane"/>
    <property type="evidence" value="ECO:0007669"/>
    <property type="project" value="UniProtKB-SubCell"/>
</dbReference>
<protein>
    <submittedName>
        <fullName evidence="6">Prenyltransferase</fullName>
    </submittedName>
</protein>
<gene>
    <name evidence="6" type="ORF">GND98_010060</name>
</gene>
<accession>A0A6L9END9</accession>
<evidence type="ECO:0000313" key="7">
    <source>
        <dbReference type="Proteomes" id="UP000474042"/>
    </source>
</evidence>
<evidence type="ECO:0000256" key="1">
    <source>
        <dbReference type="ARBA" id="ARBA00004141"/>
    </source>
</evidence>
<proteinExistence type="predicted"/>
<dbReference type="Gene3D" id="1.10.357.140">
    <property type="entry name" value="UbiA prenyltransferase"/>
    <property type="match status" value="1"/>
</dbReference>
<feature type="transmembrane region" description="Helical" evidence="5">
    <location>
        <begin position="92"/>
        <end position="109"/>
    </location>
</feature>
<evidence type="ECO:0000256" key="5">
    <source>
        <dbReference type="SAM" id="Phobius"/>
    </source>
</evidence>
<feature type="transmembrane region" description="Helical" evidence="5">
    <location>
        <begin position="20"/>
        <end position="37"/>
    </location>
</feature>
<comment type="subcellular location">
    <subcellularLocation>
        <location evidence="1">Membrane</location>
        <topology evidence="1">Multi-pass membrane protein</topology>
    </subcellularLocation>
</comment>
<comment type="caution">
    <text evidence="6">The sequence shown here is derived from an EMBL/GenBank/DDBJ whole genome shotgun (WGS) entry which is preliminary data.</text>
</comment>
<feature type="transmembrane region" description="Helical" evidence="5">
    <location>
        <begin position="204"/>
        <end position="221"/>
    </location>
</feature>
<dbReference type="InterPro" id="IPR044878">
    <property type="entry name" value="UbiA_sf"/>
</dbReference>
<dbReference type="InterPro" id="IPR000537">
    <property type="entry name" value="UbiA_prenyltransferase"/>
</dbReference>
<keyword evidence="4 5" id="KW-0472">Membrane</keyword>
<keyword evidence="6" id="KW-0808">Transferase</keyword>
<dbReference type="EMBL" id="WOFV02000027">
    <property type="protein sequence ID" value="NAS18207.1"/>
    <property type="molecule type" value="Genomic_DNA"/>
</dbReference>
<evidence type="ECO:0000313" key="6">
    <source>
        <dbReference type="EMBL" id="NAS18207.1"/>
    </source>
</evidence>
<evidence type="ECO:0000256" key="4">
    <source>
        <dbReference type="ARBA" id="ARBA00023136"/>
    </source>
</evidence>
<name>A0A6L9END9_CLOBU</name>